<dbReference type="SUPFAM" id="SSF53850">
    <property type="entry name" value="Periplasmic binding protein-like II"/>
    <property type="match status" value="2"/>
</dbReference>
<evidence type="ECO:0000256" key="4">
    <source>
        <dbReference type="ARBA" id="ARBA00023163"/>
    </source>
</evidence>
<dbReference type="Gene3D" id="1.10.10.10">
    <property type="entry name" value="Winged helix-like DNA-binding domain superfamily/Winged helix DNA-binding domain"/>
    <property type="match status" value="1"/>
</dbReference>
<keyword evidence="3" id="KW-0238">DNA-binding</keyword>
<feature type="domain" description="HTH lysR-type" evidence="5">
    <location>
        <begin position="1"/>
        <end position="58"/>
    </location>
</feature>
<dbReference type="PRINTS" id="PR00039">
    <property type="entry name" value="HTHLYSR"/>
</dbReference>
<dbReference type="Proteomes" id="UP000481033">
    <property type="component" value="Unassembled WGS sequence"/>
</dbReference>
<dbReference type="SUPFAM" id="SSF46785">
    <property type="entry name" value="Winged helix' DNA-binding domain"/>
    <property type="match status" value="1"/>
</dbReference>
<dbReference type="Pfam" id="PF03466">
    <property type="entry name" value="LysR_substrate"/>
    <property type="match status" value="1"/>
</dbReference>
<reference evidence="6 7" key="1">
    <citation type="journal article" date="2020" name="Microb. Ecol.">
        <title>Ecogenomics of the Marine Benthic Filamentous Cyanobacterium Adonisia.</title>
        <authorList>
            <person name="Walter J.M."/>
            <person name="Coutinho F.H."/>
            <person name="Leomil L."/>
            <person name="Hargreaves P.I."/>
            <person name="Campeao M.E."/>
            <person name="Vieira V.V."/>
            <person name="Silva B.S."/>
            <person name="Fistarol G.O."/>
            <person name="Salomon P.S."/>
            <person name="Sawabe T."/>
            <person name="Mino S."/>
            <person name="Hosokawa M."/>
            <person name="Miyashita H."/>
            <person name="Maruyama F."/>
            <person name="van Verk M.C."/>
            <person name="Dutilh B.E."/>
            <person name="Thompson C.C."/>
            <person name="Thompson F.L."/>
        </authorList>
    </citation>
    <scope>NUCLEOTIDE SEQUENCE [LARGE SCALE GENOMIC DNA]</scope>
    <source>
        <strain evidence="6 7">CCMR0081</strain>
    </source>
</reference>
<dbReference type="EMBL" id="QXHD01000004">
    <property type="protein sequence ID" value="NEZ58748.1"/>
    <property type="molecule type" value="Genomic_DNA"/>
</dbReference>
<proteinExistence type="inferred from homology"/>
<name>A0A6M0RR67_9CYAN</name>
<dbReference type="Pfam" id="PF00126">
    <property type="entry name" value="HTH_1"/>
    <property type="match status" value="1"/>
</dbReference>
<gene>
    <name evidence="6" type="ORF">DXZ20_24525</name>
</gene>
<dbReference type="AlphaFoldDB" id="A0A6M0RR67"/>
<dbReference type="PANTHER" id="PTHR30126">
    <property type="entry name" value="HTH-TYPE TRANSCRIPTIONAL REGULATOR"/>
    <property type="match status" value="1"/>
</dbReference>
<dbReference type="Pfam" id="PF13379">
    <property type="entry name" value="NMT1_2"/>
    <property type="match status" value="1"/>
</dbReference>
<dbReference type="FunFam" id="1.10.10.10:FF:000001">
    <property type="entry name" value="LysR family transcriptional regulator"/>
    <property type="match status" value="1"/>
</dbReference>
<dbReference type="PANTHER" id="PTHR30126:SF91">
    <property type="entry name" value="LYSR FAMILY TRANSCRIPTIONAL REGULATOR"/>
    <property type="match status" value="1"/>
</dbReference>
<dbReference type="InterPro" id="IPR000847">
    <property type="entry name" value="LysR_HTH_N"/>
</dbReference>
<dbReference type="GO" id="GO:0000976">
    <property type="term" value="F:transcription cis-regulatory region binding"/>
    <property type="evidence" value="ECO:0007669"/>
    <property type="project" value="TreeGrafter"/>
</dbReference>
<evidence type="ECO:0000313" key="6">
    <source>
        <dbReference type="EMBL" id="NEZ58748.1"/>
    </source>
</evidence>
<evidence type="ECO:0000256" key="2">
    <source>
        <dbReference type="ARBA" id="ARBA00023015"/>
    </source>
</evidence>
<accession>A0A6M0RR67</accession>
<dbReference type="InterPro" id="IPR036388">
    <property type="entry name" value="WH-like_DNA-bd_sf"/>
</dbReference>
<dbReference type="CDD" id="cd05466">
    <property type="entry name" value="PBP2_LTTR_substrate"/>
    <property type="match status" value="1"/>
</dbReference>
<comment type="similarity">
    <text evidence="1">Belongs to the LysR transcriptional regulatory family.</text>
</comment>
<keyword evidence="4" id="KW-0804">Transcription</keyword>
<comment type="caution">
    <text evidence="6">The sequence shown here is derived from an EMBL/GenBank/DDBJ whole genome shotgun (WGS) entry which is preliminary data.</text>
</comment>
<evidence type="ECO:0000256" key="3">
    <source>
        <dbReference type="ARBA" id="ARBA00023125"/>
    </source>
</evidence>
<evidence type="ECO:0000313" key="7">
    <source>
        <dbReference type="Proteomes" id="UP000481033"/>
    </source>
</evidence>
<dbReference type="InterPro" id="IPR005119">
    <property type="entry name" value="LysR_subst-bd"/>
</dbReference>
<keyword evidence="2" id="KW-0805">Transcription regulation</keyword>
<organism evidence="6 7">
    <name type="scientific">Adonisia turfae CCMR0081</name>
    <dbReference type="NCBI Taxonomy" id="2292702"/>
    <lineage>
        <taxon>Bacteria</taxon>
        <taxon>Bacillati</taxon>
        <taxon>Cyanobacteriota</taxon>
        <taxon>Adonisia</taxon>
        <taxon>Adonisia turfae</taxon>
    </lineage>
</organism>
<dbReference type="GO" id="GO:0003700">
    <property type="term" value="F:DNA-binding transcription factor activity"/>
    <property type="evidence" value="ECO:0007669"/>
    <property type="project" value="InterPro"/>
</dbReference>
<dbReference type="RefSeq" id="WP_163701545.1">
    <property type="nucleotide sequence ID" value="NZ_QXHD01000004.1"/>
</dbReference>
<sequence>MEIYHLRVFLEVARYLSFTEAADALNLTQPAVSAKIKSLEANLGVDLFHRLGRKIKLTTVGSYLLEAGPSLLALESRLINEINEIKQGKYSRLKVGCTVSIASGWLSKILFKYRQKYPDIELKCLPFDTSQQLHQAITLGEIEIGFAETNLSEFDEIDSLPIDSFQYFLMVAADHRLAPCQWLSLRDLTSEAWVFPGAGTPGRVALEARLAELGMHLSDFAHREFVQSASLLSTFLTQGHYLGFGSSLQLQTERQAKLLVTIPLQEFALDYQLFMLTPKRLSRVTPRHAQKHRAEIQPTEPLQQFIQLVSKESEWAQRIRAQKSFSKSATTAHLQSPSLWLRQAHGASSETLTLAIGTQNKTIQTVTAGVIIQRLGLLEHFLPRSGQYSKTNYQIKWHDFTSGAPIAKGLQTQQLDIGILGDYPLLLSGLADSLTSESNSSSATKTRLVSFVASNPDGTGNTIIVPGRSSLSSLDDLRNRVLAVPFASSAHGMVMRTLFQANLLHKVTLNSIDNLSIDRLTPRNDRADGYAYFAPLHEIASHHGRFRRLVDAPDLTELPTFHGIVVRESFAEQHPELVVAYLKALIAAQHWYINTPSALSLVSNWVRLDPEIVSKTLDYQQSNRTGLFFPETQIRTDWITDHIQQLKVVPGNEQLGEIDVNSWIQPEFLETAINSF</sequence>
<dbReference type="PROSITE" id="PS50931">
    <property type="entry name" value="HTH_LYSR"/>
    <property type="match status" value="1"/>
</dbReference>
<dbReference type="Gene3D" id="3.40.190.290">
    <property type="match status" value="1"/>
</dbReference>
<evidence type="ECO:0000256" key="1">
    <source>
        <dbReference type="ARBA" id="ARBA00009437"/>
    </source>
</evidence>
<evidence type="ECO:0000259" key="5">
    <source>
        <dbReference type="PROSITE" id="PS50931"/>
    </source>
</evidence>
<protein>
    <submittedName>
        <fullName evidence="6">LysR family transcriptional regulator</fullName>
    </submittedName>
</protein>
<dbReference type="Gene3D" id="3.40.190.10">
    <property type="entry name" value="Periplasmic binding protein-like II"/>
    <property type="match status" value="2"/>
</dbReference>
<keyword evidence="7" id="KW-1185">Reference proteome</keyword>
<dbReference type="InterPro" id="IPR036390">
    <property type="entry name" value="WH_DNA-bd_sf"/>
</dbReference>